<dbReference type="InterPro" id="IPR016181">
    <property type="entry name" value="Acyl_CoA_acyltransferase"/>
</dbReference>
<dbReference type="EMBL" id="JAGHKO010000001">
    <property type="protein sequence ID" value="MBO9200504.1"/>
    <property type="molecule type" value="Genomic_DNA"/>
</dbReference>
<dbReference type="RefSeq" id="WP_209138545.1">
    <property type="nucleotide sequence ID" value="NZ_JAGHKO010000001.1"/>
</dbReference>
<gene>
    <name evidence="2" type="ORF">J7I42_09545</name>
</gene>
<name>A0ABS3YRF3_9BACT</name>
<dbReference type="Gene3D" id="3.40.630.30">
    <property type="match status" value="1"/>
</dbReference>
<dbReference type="InterPro" id="IPR038740">
    <property type="entry name" value="BioF2-like_GNAT_dom"/>
</dbReference>
<dbReference type="Proteomes" id="UP000677244">
    <property type="component" value="Unassembled WGS sequence"/>
</dbReference>
<accession>A0ABS3YRF3</accession>
<feature type="domain" description="BioF2-like acetyltransferase" evidence="1">
    <location>
        <begin position="778"/>
        <end position="919"/>
    </location>
</feature>
<dbReference type="EC" id="2.3.1.-" evidence="2"/>
<organism evidence="2 3">
    <name type="scientific">Niastella soli</name>
    <dbReference type="NCBI Taxonomy" id="2821487"/>
    <lineage>
        <taxon>Bacteria</taxon>
        <taxon>Pseudomonadati</taxon>
        <taxon>Bacteroidota</taxon>
        <taxon>Chitinophagia</taxon>
        <taxon>Chitinophagales</taxon>
        <taxon>Chitinophagaceae</taxon>
        <taxon>Niastella</taxon>
    </lineage>
</organism>
<evidence type="ECO:0000259" key="1">
    <source>
        <dbReference type="Pfam" id="PF13480"/>
    </source>
</evidence>
<comment type="caution">
    <text evidence="2">The sequence shown here is derived from an EMBL/GenBank/DDBJ whole genome shotgun (WGS) entry which is preliminary data.</text>
</comment>
<evidence type="ECO:0000313" key="2">
    <source>
        <dbReference type="EMBL" id="MBO9200504.1"/>
    </source>
</evidence>
<dbReference type="Pfam" id="PF13480">
    <property type="entry name" value="Acetyltransf_6"/>
    <property type="match status" value="2"/>
</dbReference>
<dbReference type="SUPFAM" id="SSF55729">
    <property type="entry name" value="Acyl-CoA N-acyltransferases (Nat)"/>
    <property type="match status" value="3"/>
</dbReference>
<keyword evidence="2" id="KW-0808">Transferase</keyword>
<dbReference type="GO" id="GO:0016746">
    <property type="term" value="F:acyltransferase activity"/>
    <property type="evidence" value="ECO:0007669"/>
    <property type="project" value="UniProtKB-KW"/>
</dbReference>
<reference evidence="2 3" key="1">
    <citation type="submission" date="2021-03" db="EMBL/GenBank/DDBJ databases">
        <title>Assistant Professor.</title>
        <authorList>
            <person name="Huq M.A."/>
        </authorList>
    </citation>
    <scope>NUCLEOTIDE SEQUENCE [LARGE SCALE GENOMIC DNA]</scope>
    <source>
        <strain evidence="2 3">MAH-29</strain>
    </source>
</reference>
<proteinExistence type="predicted"/>
<keyword evidence="3" id="KW-1185">Reference proteome</keyword>
<keyword evidence="2" id="KW-0012">Acyltransferase</keyword>
<protein>
    <submittedName>
        <fullName evidence="2">GNAT family N-acetyltransferase</fullName>
        <ecNumber evidence="2">2.3.1.-</ecNumber>
    </submittedName>
</protein>
<evidence type="ECO:0000313" key="3">
    <source>
        <dbReference type="Proteomes" id="UP000677244"/>
    </source>
</evidence>
<sequence length="1131" mass="129193">MSFTASVTKSKTVVSLFPKEFEGTEMLTGEKVFHLLEDTRFLGEWNQLWKACPWATVFQSPSFVATWYRIYRKDFVPVMIRTVQNGQVTGLLTLAADKNGLITGAGANQAEYQVWLTADANDEQFIKNALIELRKVFPRKKIQLKYIPAEVPLGWIKKDPRWDKSCFVKTSSHPLMGINGTHITSELRKKNRKEKINRLSRQGQLTFERINDYEEFASIFDELALQSDFRKGAMYNKIAFKTDPLRKDFLLALFEQNNLHATVLKINDKIISSNVSMQSPNQVHLQGINSFDAAYARHSPGIIHFLMLGKLLADEGVKVFDLTPGADPYKDTLATQHTTASTLTIGNNLHGLTGKWKHNINHYFKNKALGFGIKAQTLKKVQRDITIYKTKLGNITPAGLVTMGTRFMEKLMRRSKVSKCWIIQYATLPIKNLLPIQKDNLKDLLEFDKRETWYTQQEFLSDAMRRMEIGEHCYTWIENGTLLGCAWLTNGKHATAETDTGKTDGWFISLTGLYYHQKGGKRLSIFLQSVAAELAADTIYDTFYIVNNCDDQRIFEKAGFNAVEKPDLYFEDLQNSDQAGTKTEETNTGAISGAGNPEVDYGIEVVSGLAVIDLLKEPSFQKCWEQLFESCTWATAFQTHQFVAAWYNAYREEHMPLLIKGVVNGKLKGLLPMTLLNAGRNNKYVIKNGGKITGAGHYEAEYQVWLTAPSDGNNFIQLALDELKTQFPGHPVSLRFIPQGTPLNWVQSNEKWRKHSIIQSYALPLIHYKSPGDVKVGKHFNNKLNRFKKTGEVIFERIKDRETFERSLEEMATMLDFRQGALFNKNPFSEDPHKKDFFLALFDQGLLHTTVFKVNNKIIAAVIAVIRNNWVYLSGLVCHSPLNARSNSPGLMHFLLLTKQLAEEGIQYLDLSPGYDSYKDELATQQDQVQELIISHEPGFRIKRSLRKWIHARLVARGIRPMTAELNLKKYRYNLKHWRPEPAINKFYKKLQKQETQQRYSICTSAVETAETIPWQKNSLPHLLEFNSDDKAGISRWKFLSDAMYRLEKGQHCFTWLGDSRLLCCIWLSYGEDAVIIENSYCHGSAREWLPAFLKNMIITLAENKEGKTIQLQATGKQVCKAMKVAGFQPI</sequence>
<feature type="domain" description="BioF2-like acetyltransferase" evidence="1">
    <location>
        <begin position="189"/>
        <end position="330"/>
    </location>
</feature>